<dbReference type="GO" id="GO:0004497">
    <property type="term" value="F:monooxygenase activity"/>
    <property type="evidence" value="ECO:0007669"/>
    <property type="project" value="UniProtKB-KW"/>
</dbReference>
<dbReference type="PANTHER" id="PTHR34474:SF2">
    <property type="entry name" value="SIGNAL TRANSDUCTION PROTEIN TRAP"/>
    <property type="match status" value="1"/>
</dbReference>
<dbReference type="Gene3D" id="3.30.70.100">
    <property type="match status" value="1"/>
</dbReference>
<dbReference type="Proteomes" id="UP000662814">
    <property type="component" value="Chromosome"/>
</dbReference>
<dbReference type="InterPro" id="IPR007138">
    <property type="entry name" value="ABM_dom"/>
</dbReference>
<reference evidence="2 3" key="1">
    <citation type="submission" date="2020-12" db="EMBL/GenBank/DDBJ databases">
        <title>Microbacterium sp. HY060.</title>
        <authorList>
            <person name="Zhou J."/>
        </authorList>
    </citation>
    <scope>NUCLEOTIDE SEQUENCE [LARGE SCALE GENOMIC DNA]</scope>
    <source>
        <strain evidence="2 3">HY60</strain>
    </source>
</reference>
<keyword evidence="2" id="KW-0560">Oxidoreductase</keyword>
<keyword evidence="2" id="KW-0503">Monooxygenase</keyword>
<dbReference type="RefSeq" id="WP_166987777.1">
    <property type="nucleotide sequence ID" value="NZ_CP061169.1"/>
</dbReference>
<accession>A0ABX6YGS0</accession>
<evidence type="ECO:0000313" key="2">
    <source>
        <dbReference type="EMBL" id="QPZ37989.1"/>
    </source>
</evidence>
<name>A0ABX6YGS0_9MICO</name>
<dbReference type="PROSITE" id="PS51725">
    <property type="entry name" value="ABM"/>
    <property type="match status" value="1"/>
</dbReference>
<dbReference type="PANTHER" id="PTHR34474">
    <property type="entry name" value="SIGNAL TRANSDUCTION PROTEIN TRAP"/>
    <property type="match status" value="1"/>
</dbReference>
<dbReference type="InterPro" id="IPR050404">
    <property type="entry name" value="Heme-degrading_MO"/>
</dbReference>
<sequence>MAVVKINAVQVPEEARAEFERRFINRAGTIDDAPGFLGFEMLRPVAGDDRYFIVTRWDDDESYEAWRDGDARAAHKGEQGKRVFTDANVLEFQVVLDVKPKR</sequence>
<organism evidence="2 3">
    <name type="scientific">Paramicrobacterium chengjingii</name>
    <dbReference type="NCBI Taxonomy" id="2769067"/>
    <lineage>
        <taxon>Bacteria</taxon>
        <taxon>Bacillati</taxon>
        <taxon>Actinomycetota</taxon>
        <taxon>Actinomycetes</taxon>
        <taxon>Micrococcales</taxon>
        <taxon>Microbacteriaceae</taxon>
        <taxon>Paramicrobacterium</taxon>
    </lineage>
</organism>
<evidence type="ECO:0000313" key="3">
    <source>
        <dbReference type="Proteomes" id="UP000662814"/>
    </source>
</evidence>
<proteinExistence type="predicted"/>
<dbReference type="EMBL" id="CP061169">
    <property type="protein sequence ID" value="QPZ37989.1"/>
    <property type="molecule type" value="Genomic_DNA"/>
</dbReference>
<gene>
    <name evidence="2" type="ORF">HCR76_14450</name>
</gene>
<evidence type="ECO:0000259" key="1">
    <source>
        <dbReference type="PROSITE" id="PS51725"/>
    </source>
</evidence>
<keyword evidence="3" id="KW-1185">Reference proteome</keyword>
<dbReference type="SUPFAM" id="SSF54909">
    <property type="entry name" value="Dimeric alpha+beta barrel"/>
    <property type="match status" value="1"/>
</dbReference>
<dbReference type="Pfam" id="PF03992">
    <property type="entry name" value="ABM"/>
    <property type="match status" value="1"/>
</dbReference>
<feature type="domain" description="ABM" evidence="1">
    <location>
        <begin position="3"/>
        <end position="92"/>
    </location>
</feature>
<protein>
    <submittedName>
        <fullName evidence="2">Antibiotic biosynthesis monooxygenase</fullName>
    </submittedName>
</protein>
<dbReference type="InterPro" id="IPR011008">
    <property type="entry name" value="Dimeric_a/b-barrel"/>
</dbReference>